<evidence type="ECO:0000256" key="12">
    <source>
        <dbReference type="ARBA" id="ARBA00022884"/>
    </source>
</evidence>
<dbReference type="InterPro" id="IPR001030">
    <property type="entry name" value="Acoase/IPM_deHydtase_lsu_aba"/>
</dbReference>
<dbReference type="PROSITE" id="PS01244">
    <property type="entry name" value="ACONITASE_2"/>
    <property type="match status" value="1"/>
</dbReference>
<dbReference type="NCBIfam" id="TIGR00117">
    <property type="entry name" value="acnB"/>
    <property type="match status" value="1"/>
</dbReference>
<name>A0ABT0YHI4_9BURK</name>
<comment type="cofactor">
    <cofactor evidence="2">
        <name>[4Fe-4S] cluster</name>
        <dbReference type="ChEBI" id="CHEBI:49883"/>
    </cofactor>
</comment>
<evidence type="ECO:0000256" key="6">
    <source>
        <dbReference type="ARBA" id="ARBA00012926"/>
    </source>
</evidence>
<feature type="domain" description="Aconitase B swivel" evidence="19">
    <location>
        <begin position="168"/>
        <end position="382"/>
    </location>
</feature>
<feature type="domain" description="Aconitase/3-isopropylmalate dehydratase large subunit alpha/beta/alpha" evidence="18">
    <location>
        <begin position="699"/>
        <end position="816"/>
    </location>
</feature>
<evidence type="ECO:0000256" key="9">
    <source>
        <dbReference type="ARBA" id="ARBA00022485"/>
    </source>
</evidence>
<dbReference type="Pfam" id="PF06434">
    <property type="entry name" value="Aconitase_2_N"/>
    <property type="match status" value="1"/>
</dbReference>
<evidence type="ECO:0000256" key="1">
    <source>
        <dbReference type="ARBA" id="ARBA00000118"/>
    </source>
</evidence>
<organism evidence="21 22">
    <name type="scientific">Caldimonas mangrovi</name>
    <dbReference type="NCBI Taxonomy" id="2944811"/>
    <lineage>
        <taxon>Bacteria</taxon>
        <taxon>Pseudomonadati</taxon>
        <taxon>Pseudomonadota</taxon>
        <taxon>Betaproteobacteria</taxon>
        <taxon>Burkholderiales</taxon>
        <taxon>Sphaerotilaceae</taxon>
        <taxon>Caldimonas</taxon>
    </lineage>
</organism>
<dbReference type="Gene3D" id="3.20.19.10">
    <property type="entry name" value="Aconitase, domain 4"/>
    <property type="match status" value="1"/>
</dbReference>
<evidence type="ECO:0000256" key="2">
    <source>
        <dbReference type="ARBA" id="ARBA00001966"/>
    </source>
</evidence>
<dbReference type="Gene3D" id="3.30.499.10">
    <property type="entry name" value="Aconitase, domain 3"/>
    <property type="match status" value="2"/>
</dbReference>
<keyword evidence="11" id="KW-0479">Metal-binding</keyword>
<comment type="catalytic activity">
    <reaction evidence="1 17">
        <text>(2S,3R)-3-hydroxybutane-1,2,3-tricarboxylate = 2-methyl-cis-aconitate + H2O</text>
        <dbReference type="Rhea" id="RHEA:17941"/>
        <dbReference type="ChEBI" id="CHEBI:15377"/>
        <dbReference type="ChEBI" id="CHEBI:57429"/>
        <dbReference type="ChEBI" id="CHEBI:57872"/>
        <dbReference type="EC" id="4.2.1.99"/>
    </reaction>
</comment>
<keyword evidence="12" id="KW-0694">RNA-binding</keyword>
<dbReference type="EC" id="4.2.1.99" evidence="7 17"/>
<proteinExistence type="inferred from homology"/>
<evidence type="ECO:0000256" key="8">
    <source>
        <dbReference type="ARBA" id="ARBA00019379"/>
    </source>
</evidence>
<keyword evidence="15 17" id="KW-0456">Lyase</keyword>
<keyword evidence="22" id="KW-1185">Reference proteome</keyword>
<dbReference type="RefSeq" id="WP_251776330.1">
    <property type="nucleotide sequence ID" value="NZ_JAMKFE010000001.1"/>
</dbReference>
<evidence type="ECO:0000259" key="18">
    <source>
        <dbReference type="Pfam" id="PF00330"/>
    </source>
</evidence>
<evidence type="ECO:0000256" key="14">
    <source>
        <dbReference type="ARBA" id="ARBA00023014"/>
    </source>
</evidence>
<dbReference type="Proteomes" id="UP001165541">
    <property type="component" value="Unassembled WGS sequence"/>
</dbReference>
<sequence>MLQTYRDHVAERAALGIPPLALSAQQTAELIELLKNPPAGEEQFLVELLTHRVPPGVDDAAKVKASFLSAVAHGDLKVALISRAKATELLGTMVGGYNVKPLIDLLDDTEVAPVAAEGLKKTLLMFDFFHDVAEKAKAGNPHAKAVVQSWADAEWFTSRPEVARKITVTVFKVPGETNTDDLSPAPDAWSRPDIPLHYLAMLKNARPGAAFQPEEDGKRGPIQFIEDLKKQGHLVAYVGDVVGTGSSRKSATNSVIWATGEDIPFVPNKRFGGVTLGGKIAPIFFNTQEDSGALPIEVDVATLEMGDVVDIYPYDGKIEKNGGVVAEFQLKSDVLLDEVRAGGRINLIIGRSLTAKAREFLGLPAADVFRLPQSPARSTKGYTLAQKMVGRACGLPEGQGVRPGTYCEPRMTTVGSQDTTGPMTRDELKDLACLGFSADLVMQSFCHTAAYPKPVDVKMHRELPSFISNRGGVALRPGDGVIHSWLNRMLLPDTVGTGGDSHTRFPIGISFPAGSGLVAFAAATGVMPLDMPESVLVRFKGQMQPGITLRDLVHAIPLYAIKQGLLTVAKQGKKNLFSGRILEIEGLPNLKVEQAFELSDASAERSAAGCTVHLNKEPIIEYLNSNITLLKWMIANGYQDKRSLERRIRAMEQWLAKPELLQPDADAEYAAVIEIDLAEITEPIVCCPNDPDDAKTLSDVQGAKIDEVFIGSCMTNIGHFRAASKLLEGKRDIPVKLWVAPPTKMDASELTKEGHYGVFGTAGARTEMPGCSLCMGNQAQVREGATVMSTSTRNFPNRLGKNTNVYLGSAELAAICSKLGRIPTVEEYHADMGVINQDGAKVYRYMNFDQIEEFSEVAKAVTV</sequence>
<dbReference type="PIRSF" id="PIRSF036687">
    <property type="entry name" value="AcnB"/>
    <property type="match status" value="1"/>
</dbReference>
<evidence type="ECO:0000256" key="17">
    <source>
        <dbReference type="PIRNR" id="PIRNR036687"/>
    </source>
</evidence>
<dbReference type="InterPro" id="IPR050926">
    <property type="entry name" value="Aconitase/IPM_isomerase"/>
</dbReference>
<dbReference type="SUPFAM" id="SSF74778">
    <property type="entry name" value="Aconitase B, N-terminal domain"/>
    <property type="match status" value="1"/>
</dbReference>
<evidence type="ECO:0000313" key="22">
    <source>
        <dbReference type="Proteomes" id="UP001165541"/>
    </source>
</evidence>
<evidence type="ECO:0000259" key="19">
    <source>
        <dbReference type="Pfam" id="PF06434"/>
    </source>
</evidence>
<comment type="pathway">
    <text evidence="3 17">Carbohydrate metabolism; tricarboxylic acid cycle; isocitrate from oxaloacetate: step 2/2.</text>
</comment>
<dbReference type="InterPro" id="IPR015929">
    <property type="entry name" value="Aconitase_B_swivel"/>
</dbReference>
<evidence type="ECO:0000256" key="5">
    <source>
        <dbReference type="ARBA" id="ARBA00007185"/>
    </source>
</evidence>
<keyword evidence="9" id="KW-0004">4Fe-4S</keyword>
<comment type="pathway">
    <text evidence="4">Organic acid metabolism; propanoate degradation.</text>
</comment>
<accession>A0ABT0YHI4</accession>
<dbReference type="SUPFAM" id="SSF52016">
    <property type="entry name" value="LeuD/IlvD-like"/>
    <property type="match status" value="1"/>
</dbReference>
<dbReference type="InterPro" id="IPR015932">
    <property type="entry name" value="Aconitase_dom2"/>
</dbReference>
<evidence type="ECO:0000256" key="7">
    <source>
        <dbReference type="ARBA" id="ARBA00013250"/>
    </source>
</evidence>
<dbReference type="EC" id="4.2.1.3" evidence="6 17"/>
<dbReference type="CDD" id="cd01581">
    <property type="entry name" value="AcnB"/>
    <property type="match status" value="1"/>
</dbReference>
<dbReference type="NCBIfam" id="NF006690">
    <property type="entry name" value="PRK09238.1"/>
    <property type="match status" value="1"/>
</dbReference>
<evidence type="ECO:0000259" key="20">
    <source>
        <dbReference type="Pfam" id="PF11791"/>
    </source>
</evidence>
<dbReference type="InterPro" id="IPR036008">
    <property type="entry name" value="Aconitase_4Fe-4S_dom"/>
</dbReference>
<dbReference type="GO" id="GO:0003994">
    <property type="term" value="F:aconitate hydratase activity"/>
    <property type="evidence" value="ECO:0007669"/>
    <property type="project" value="UniProtKB-EC"/>
</dbReference>
<comment type="similarity">
    <text evidence="5 17">Belongs to the aconitase/IPM isomerase family.</text>
</comment>
<feature type="domain" description="Aconitase B HEAT-like" evidence="20">
    <location>
        <begin position="5"/>
        <end position="156"/>
    </location>
</feature>
<dbReference type="Gene3D" id="1.25.40.310">
    <property type="entry name" value="Aconitate B, HEAT-like domain"/>
    <property type="match status" value="1"/>
</dbReference>
<evidence type="ECO:0000256" key="16">
    <source>
        <dbReference type="ARBA" id="ARBA00023501"/>
    </source>
</evidence>
<protein>
    <recommendedName>
        <fullName evidence="8 17">Aconitate hydratase B</fullName>
        <ecNumber evidence="6 17">4.2.1.3</ecNumber>
        <ecNumber evidence="7 17">4.2.1.99</ecNumber>
    </recommendedName>
    <alternativeName>
        <fullName evidence="17">2-methylisocitrate dehydratase</fullName>
    </alternativeName>
</protein>
<dbReference type="InterPro" id="IPR004406">
    <property type="entry name" value="Aconitase_B"/>
</dbReference>
<dbReference type="InterPro" id="IPR015933">
    <property type="entry name" value="Aconitase_B_HEAT-like_dom"/>
</dbReference>
<dbReference type="InterPro" id="IPR015931">
    <property type="entry name" value="Acnase/IPM_dHydase_lsu_aba_1/3"/>
</dbReference>
<dbReference type="PROSITE" id="PS00450">
    <property type="entry name" value="ACONITASE_1"/>
    <property type="match status" value="1"/>
</dbReference>
<keyword evidence="10 17" id="KW-0816">Tricarboxylic acid cycle</keyword>
<keyword evidence="13" id="KW-0408">Iron</keyword>
<reference evidence="21" key="1">
    <citation type="submission" date="2022-05" db="EMBL/GenBank/DDBJ databases">
        <title>Schlegelella sp. nov., isolated from mangrove soil.</title>
        <authorList>
            <person name="Liu Y."/>
            <person name="Ge X."/>
            <person name="Liu W."/>
        </authorList>
    </citation>
    <scope>NUCLEOTIDE SEQUENCE</scope>
    <source>
        <strain evidence="21">S2-27</strain>
    </source>
</reference>
<dbReference type="InterPro" id="IPR015928">
    <property type="entry name" value="Aconitase/3IPM_dehydase_swvl"/>
</dbReference>
<keyword evidence="14" id="KW-0411">Iron-sulfur</keyword>
<dbReference type="InterPro" id="IPR018136">
    <property type="entry name" value="Aconitase_4Fe-4S_BS"/>
</dbReference>
<evidence type="ECO:0000256" key="15">
    <source>
        <dbReference type="ARBA" id="ARBA00023239"/>
    </source>
</evidence>
<dbReference type="Pfam" id="PF11791">
    <property type="entry name" value="Aconitase_B_N"/>
    <property type="match status" value="1"/>
</dbReference>
<dbReference type="Pfam" id="PF00330">
    <property type="entry name" value="Aconitase"/>
    <property type="match status" value="1"/>
</dbReference>
<evidence type="ECO:0000256" key="10">
    <source>
        <dbReference type="ARBA" id="ARBA00022532"/>
    </source>
</evidence>
<dbReference type="CDD" id="cd01576">
    <property type="entry name" value="AcnB_Swivel"/>
    <property type="match status" value="1"/>
</dbReference>
<evidence type="ECO:0000256" key="4">
    <source>
        <dbReference type="ARBA" id="ARBA00005026"/>
    </source>
</evidence>
<dbReference type="InterPro" id="IPR036288">
    <property type="entry name" value="Aconitase_B_HEAT-like_dom_sf"/>
</dbReference>
<dbReference type="SUPFAM" id="SSF53732">
    <property type="entry name" value="Aconitase iron-sulfur domain"/>
    <property type="match status" value="1"/>
</dbReference>
<comment type="catalytic activity">
    <reaction evidence="16 17">
        <text>citrate = D-threo-isocitrate</text>
        <dbReference type="Rhea" id="RHEA:10336"/>
        <dbReference type="ChEBI" id="CHEBI:15562"/>
        <dbReference type="ChEBI" id="CHEBI:16947"/>
        <dbReference type="EC" id="4.2.1.3"/>
    </reaction>
</comment>
<dbReference type="PANTHER" id="PTHR43160">
    <property type="entry name" value="ACONITATE HYDRATASE B"/>
    <property type="match status" value="1"/>
</dbReference>
<dbReference type="Gene3D" id="3.40.1060.10">
    <property type="entry name" value="Aconitase, Domain 2"/>
    <property type="match status" value="1"/>
</dbReference>
<evidence type="ECO:0000256" key="13">
    <source>
        <dbReference type="ARBA" id="ARBA00023004"/>
    </source>
</evidence>
<comment type="caution">
    <text evidence="21">The sequence shown here is derived from an EMBL/GenBank/DDBJ whole genome shotgun (WGS) entry which is preliminary data.</text>
</comment>
<evidence type="ECO:0000256" key="3">
    <source>
        <dbReference type="ARBA" id="ARBA00004717"/>
    </source>
</evidence>
<gene>
    <name evidence="21" type="primary">acnB</name>
    <name evidence="21" type="ORF">M8A51_01420</name>
</gene>
<dbReference type="EMBL" id="JAMKFE010000001">
    <property type="protein sequence ID" value="MCM5678187.1"/>
    <property type="molecule type" value="Genomic_DNA"/>
</dbReference>
<evidence type="ECO:0000256" key="11">
    <source>
        <dbReference type="ARBA" id="ARBA00022723"/>
    </source>
</evidence>
<evidence type="ECO:0000313" key="21">
    <source>
        <dbReference type="EMBL" id="MCM5678187.1"/>
    </source>
</evidence>
<dbReference type="PANTHER" id="PTHR43160:SF4">
    <property type="entry name" value="ACONITATE HYDRATASE B"/>
    <property type="match status" value="1"/>
</dbReference>